<proteinExistence type="predicted"/>
<evidence type="ECO:0000313" key="2">
    <source>
        <dbReference type="EMBL" id="ABD07487.1"/>
    </source>
</evidence>
<evidence type="ECO:0000313" key="3">
    <source>
        <dbReference type="Proteomes" id="UP000008809"/>
    </source>
</evidence>
<sequence length="289" mass="31295">MPCGLDHIVHAVRDLDAAAEAYQRLGFSVGARNRHPFGTHNRIVQLDGFFVEILTVAEPENIEPHRADAFSFGAYQRDYLARREGFSMLLLASRDAEADARGFAAVGIGAGEIFSFGREGQRPDGSIVKLGFTLAFARDPLSPDAGFAACRHHHPENFWNPSFQIHANGARAAAAVVMIADNPTDHHIFLGAFTGVRDLHASSIGVIAQTERGDIDIVEPVSFRDQYGVAAAVDAEGARFAGLRIAVEETAVVERLLQQNGIGATRHIDRLVVPDVCGATLIFEQGMVR</sequence>
<dbReference type="PANTHER" id="PTHR40265:SF1">
    <property type="entry name" value="GLYOXALASE-LIKE DOMAIN-CONTAINING PROTEIN"/>
    <property type="match status" value="1"/>
</dbReference>
<organism evidence="2 3">
    <name type="scientific">Rhodopseudomonas palustris (strain HaA2)</name>
    <dbReference type="NCBI Taxonomy" id="316058"/>
    <lineage>
        <taxon>Bacteria</taxon>
        <taxon>Pseudomonadati</taxon>
        <taxon>Pseudomonadota</taxon>
        <taxon>Alphaproteobacteria</taxon>
        <taxon>Hyphomicrobiales</taxon>
        <taxon>Nitrobacteraceae</taxon>
        <taxon>Rhodopseudomonas</taxon>
    </lineage>
</organism>
<dbReference type="KEGG" id="rpb:RPB_2785"/>
<dbReference type="OrthoDB" id="9812467at2"/>
<dbReference type="Pfam" id="PF13468">
    <property type="entry name" value="Glyoxalase_3"/>
    <property type="match status" value="1"/>
</dbReference>
<dbReference type="HOGENOM" id="CLU_072991_2_0_5"/>
<dbReference type="AlphaFoldDB" id="Q2IWC3"/>
<dbReference type="Gene3D" id="3.10.180.10">
    <property type="entry name" value="2,3-Dihydroxybiphenyl 1,2-Dioxygenase, domain 1"/>
    <property type="match status" value="1"/>
</dbReference>
<dbReference type="RefSeq" id="WP_011441672.1">
    <property type="nucleotide sequence ID" value="NC_007778.1"/>
</dbReference>
<keyword evidence="3" id="KW-1185">Reference proteome</keyword>
<gene>
    <name evidence="2" type="ordered locus">RPB_2785</name>
</gene>
<dbReference type="Proteomes" id="UP000008809">
    <property type="component" value="Chromosome"/>
</dbReference>
<feature type="domain" description="Glyoxalase-like" evidence="1">
    <location>
        <begin position="5"/>
        <end position="186"/>
    </location>
</feature>
<reference evidence="2 3" key="1">
    <citation type="submission" date="2006-01" db="EMBL/GenBank/DDBJ databases">
        <title>Complete sequence of Rhodopseudomonas palustris HaA2.</title>
        <authorList>
            <consortium name="US DOE Joint Genome Institute"/>
            <person name="Copeland A."/>
            <person name="Lucas S."/>
            <person name="Lapidus A."/>
            <person name="Barry K."/>
            <person name="Detter J.C."/>
            <person name="Glavina T."/>
            <person name="Hammon N."/>
            <person name="Israni S."/>
            <person name="Pitluck S."/>
            <person name="Chain P."/>
            <person name="Malfatti S."/>
            <person name="Shin M."/>
            <person name="Vergez L."/>
            <person name="Schmutz J."/>
            <person name="Larimer F."/>
            <person name="Land M."/>
            <person name="Hauser L."/>
            <person name="Pelletier D.A."/>
            <person name="Kyrpides N."/>
            <person name="Anderson I."/>
            <person name="Oda Y."/>
            <person name="Harwood C.S."/>
            <person name="Richardson P."/>
        </authorList>
    </citation>
    <scope>NUCLEOTIDE SEQUENCE [LARGE SCALE GENOMIC DNA]</scope>
    <source>
        <strain evidence="2 3">HaA2</strain>
    </source>
</reference>
<dbReference type="eggNOG" id="COG0346">
    <property type="taxonomic scope" value="Bacteria"/>
</dbReference>
<dbReference type="PANTHER" id="PTHR40265">
    <property type="entry name" value="BLL2707 PROTEIN"/>
    <property type="match status" value="1"/>
</dbReference>
<dbReference type="InterPro" id="IPR029068">
    <property type="entry name" value="Glyas_Bleomycin-R_OHBP_Dase"/>
</dbReference>
<dbReference type="STRING" id="316058.RPB_2785"/>
<dbReference type="EMBL" id="CP000250">
    <property type="protein sequence ID" value="ABD07487.1"/>
    <property type="molecule type" value="Genomic_DNA"/>
</dbReference>
<name>Q2IWC3_RHOP2</name>
<protein>
    <recommendedName>
        <fullName evidence="1">Glyoxalase-like domain-containing protein</fullName>
    </recommendedName>
</protein>
<evidence type="ECO:0000259" key="1">
    <source>
        <dbReference type="Pfam" id="PF13468"/>
    </source>
</evidence>
<dbReference type="SUPFAM" id="SSF54593">
    <property type="entry name" value="Glyoxalase/Bleomycin resistance protein/Dihydroxybiphenyl dioxygenase"/>
    <property type="match status" value="1"/>
</dbReference>
<dbReference type="InterPro" id="IPR025870">
    <property type="entry name" value="Glyoxalase-like_dom"/>
</dbReference>
<accession>Q2IWC3</accession>